<protein>
    <recommendedName>
        <fullName evidence="3 10">Gluconokinase</fullName>
        <ecNumber evidence="3 10">2.7.1.12</ecNumber>
    </recommendedName>
</protein>
<evidence type="ECO:0000256" key="7">
    <source>
        <dbReference type="ARBA" id="ARBA00022840"/>
    </source>
</evidence>
<name>A0A0S4QR19_9ACTN</name>
<dbReference type="InterPro" id="IPR006001">
    <property type="entry name" value="Therm_gnt_kin"/>
</dbReference>
<evidence type="ECO:0000256" key="4">
    <source>
        <dbReference type="ARBA" id="ARBA00022679"/>
    </source>
</evidence>
<dbReference type="InterPro" id="IPR027417">
    <property type="entry name" value="P-loop_NTPase"/>
</dbReference>
<accession>A0A0S4QR19</accession>
<comment type="pathway">
    <text evidence="1">Carbohydrate acid metabolism.</text>
</comment>
<evidence type="ECO:0000256" key="3">
    <source>
        <dbReference type="ARBA" id="ARBA00012054"/>
    </source>
</evidence>
<dbReference type="AlphaFoldDB" id="A0A0S4QR19"/>
<sequence length="196" mass="20822">MTLSGRARRTIVVVMGVSGSGKTTVGQLLAERLGVDYAEADAFHPPENIAKMSSGQPLNDEDRLPWLASIAVWITDRLAAGDGGVASCSALRARYRDVLGQGGPGTWFLHLDTPRELIVARVSGRRDHFMPVSLVDSQFAALEPLRPGEAGMAVDGSLPVDEIVNRAVDGLTAYWASTRPGPPPVRLPGRSRGSPA</sequence>
<evidence type="ECO:0000256" key="5">
    <source>
        <dbReference type="ARBA" id="ARBA00022741"/>
    </source>
</evidence>
<evidence type="ECO:0000256" key="1">
    <source>
        <dbReference type="ARBA" id="ARBA00004761"/>
    </source>
</evidence>
<keyword evidence="4 10" id="KW-0808">Transferase</keyword>
<dbReference type="Proteomes" id="UP000198802">
    <property type="component" value="Unassembled WGS sequence"/>
</dbReference>
<evidence type="ECO:0000313" key="12">
    <source>
        <dbReference type="Proteomes" id="UP000198802"/>
    </source>
</evidence>
<comment type="similarity">
    <text evidence="2 10">Belongs to the gluconokinase GntK/GntV family.</text>
</comment>
<evidence type="ECO:0000313" key="11">
    <source>
        <dbReference type="EMBL" id="CUU58048.1"/>
    </source>
</evidence>
<keyword evidence="6 10" id="KW-0418">Kinase</keyword>
<dbReference type="Pfam" id="PF01202">
    <property type="entry name" value="SKI"/>
    <property type="match status" value="1"/>
</dbReference>
<keyword evidence="8" id="KW-0311">Gluconate utilization</keyword>
<dbReference type="FunFam" id="3.40.50.300:FF:000522">
    <property type="entry name" value="Gluconokinase"/>
    <property type="match status" value="1"/>
</dbReference>
<evidence type="ECO:0000256" key="10">
    <source>
        <dbReference type="RuleBase" id="RU363066"/>
    </source>
</evidence>
<dbReference type="SUPFAM" id="SSF52540">
    <property type="entry name" value="P-loop containing nucleoside triphosphate hydrolases"/>
    <property type="match status" value="1"/>
</dbReference>
<dbReference type="CDD" id="cd02021">
    <property type="entry name" value="GntK"/>
    <property type="match status" value="1"/>
</dbReference>
<proteinExistence type="inferred from homology"/>
<dbReference type="EC" id="2.7.1.12" evidence="3 10"/>
<dbReference type="InterPro" id="IPR031322">
    <property type="entry name" value="Shikimate/glucono_kinase"/>
</dbReference>
<reference evidence="12" key="1">
    <citation type="submission" date="2015-11" db="EMBL/GenBank/DDBJ databases">
        <authorList>
            <person name="Varghese N."/>
        </authorList>
    </citation>
    <scope>NUCLEOTIDE SEQUENCE [LARGE SCALE GENOMIC DNA]</scope>
    <source>
        <strain evidence="12">DSM 45899</strain>
    </source>
</reference>
<evidence type="ECO:0000256" key="9">
    <source>
        <dbReference type="ARBA" id="ARBA00048090"/>
    </source>
</evidence>
<dbReference type="GO" id="GO:0005737">
    <property type="term" value="C:cytoplasm"/>
    <property type="evidence" value="ECO:0007669"/>
    <property type="project" value="TreeGrafter"/>
</dbReference>
<comment type="catalytic activity">
    <reaction evidence="9 10">
        <text>D-gluconate + ATP = 6-phospho-D-gluconate + ADP + H(+)</text>
        <dbReference type="Rhea" id="RHEA:19433"/>
        <dbReference type="ChEBI" id="CHEBI:15378"/>
        <dbReference type="ChEBI" id="CHEBI:18391"/>
        <dbReference type="ChEBI" id="CHEBI:30616"/>
        <dbReference type="ChEBI" id="CHEBI:58759"/>
        <dbReference type="ChEBI" id="CHEBI:456216"/>
        <dbReference type="EC" id="2.7.1.12"/>
    </reaction>
</comment>
<keyword evidence="12" id="KW-1185">Reference proteome</keyword>
<dbReference type="GO" id="GO:0019521">
    <property type="term" value="P:D-gluconate metabolic process"/>
    <property type="evidence" value="ECO:0007669"/>
    <property type="project" value="UniProtKB-KW"/>
</dbReference>
<organism evidence="11 12">
    <name type="scientific">Parafrankia irregularis</name>
    <dbReference type="NCBI Taxonomy" id="795642"/>
    <lineage>
        <taxon>Bacteria</taxon>
        <taxon>Bacillati</taxon>
        <taxon>Actinomycetota</taxon>
        <taxon>Actinomycetes</taxon>
        <taxon>Frankiales</taxon>
        <taxon>Frankiaceae</taxon>
        <taxon>Parafrankia</taxon>
    </lineage>
</organism>
<dbReference type="PANTHER" id="PTHR43442">
    <property type="entry name" value="GLUCONOKINASE-RELATED"/>
    <property type="match status" value="1"/>
</dbReference>
<dbReference type="EMBL" id="FAOZ01000016">
    <property type="protein sequence ID" value="CUU58048.1"/>
    <property type="molecule type" value="Genomic_DNA"/>
</dbReference>
<dbReference type="NCBIfam" id="TIGR01313">
    <property type="entry name" value="therm_gnt_kin"/>
    <property type="match status" value="1"/>
</dbReference>
<dbReference type="GO" id="GO:0046316">
    <property type="term" value="F:gluconokinase activity"/>
    <property type="evidence" value="ECO:0007669"/>
    <property type="project" value="UniProtKB-EC"/>
</dbReference>
<gene>
    <name evidence="11" type="ORF">Ga0074812_11678</name>
</gene>
<keyword evidence="7 10" id="KW-0067">ATP-binding</keyword>
<dbReference type="GO" id="GO:0005524">
    <property type="term" value="F:ATP binding"/>
    <property type="evidence" value="ECO:0007669"/>
    <property type="project" value="UniProtKB-KW"/>
</dbReference>
<evidence type="ECO:0000256" key="8">
    <source>
        <dbReference type="ARBA" id="ARBA00023064"/>
    </source>
</evidence>
<keyword evidence="5 10" id="KW-0547">Nucleotide-binding</keyword>
<evidence type="ECO:0000256" key="6">
    <source>
        <dbReference type="ARBA" id="ARBA00022777"/>
    </source>
</evidence>
<dbReference type="PANTHER" id="PTHR43442:SF3">
    <property type="entry name" value="GLUCONOKINASE-RELATED"/>
    <property type="match status" value="1"/>
</dbReference>
<dbReference type="Gene3D" id="3.40.50.300">
    <property type="entry name" value="P-loop containing nucleotide triphosphate hydrolases"/>
    <property type="match status" value="1"/>
</dbReference>
<evidence type="ECO:0000256" key="2">
    <source>
        <dbReference type="ARBA" id="ARBA00008420"/>
    </source>
</evidence>